<dbReference type="Gramene" id="TKV92888">
    <property type="protein sequence ID" value="TKV92888"/>
    <property type="gene ID" value="SEVIR_9G190850v2"/>
</dbReference>
<feature type="signal peptide" evidence="1">
    <location>
        <begin position="1"/>
        <end position="17"/>
    </location>
</feature>
<accession>A0A4U6SXM2</accession>
<dbReference type="EMBL" id="CM016560">
    <property type="protein sequence ID" value="TKV92888.1"/>
    <property type="molecule type" value="Genomic_DNA"/>
</dbReference>
<reference evidence="2" key="1">
    <citation type="submission" date="2019-03" db="EMBL/GenBank/DDBJ databases">
        <title>WGS assembly of Setaria viridis.</title>
        <authorList>
            <person name="Huang P."/>
            <person name="Jenkins J."/>
            <person name="Grimwood J."/>
            <person name="Barry K."/>
            <person name="Healey A."/>
            <person name="Mamidi S."/>
            <person name="Sreedasyam A."/>
            <person name="Shu S."/>
            <person name="Feldman M."/>
            <person name="Wu J."/>
            <person name="Yu Y."/>
            <person name="Chen C."/>
            <person name="Johnson J."/>
            <person name="Rokhsar D."/>
            <person name="Baxter I."/>
            <person name="Schmutz J."/>
            <person name="Brutnell T."/>
            <person name="Kellogg E."/>
        </authorList>
    </citation>
    <scope>NUCLEOTIDE SEQUENCE [LARGE SCALE GENOMIC DNA]</scope>
</reference>
<evidence type="ECO:0000313" key="2">
    <source>
        <dbReference type="EMBL" id="TKV92888.1"/>
    </source>
</evidence>
<feature type="chain" id="PRO_5020908558" evidence="1">
    <location>
        <begin position="18"/>
        <end position="66"/>
    </location>
</feature>
<dbReference type="Proteomes" id="UP000298652">
    <property type="component" value="Chromosome 9"/>
</dbReference>
<evidence type="ECO:0000256" key="1">
    <source>
        <dbReference type="SAM" id="SignalP"/>
    </source>
</evidence>
<evidence type="ECO:0000313" key="3">
    <source>
        <dbReference type="Proteomes" id="UP000298652"/>
    </source>
</evidence>
<dbReference type="AlphaFoldDB" id="A0A4U6SXM2"/>
<name>A0A4U6SXM2_SETVI</name>
<keyword evidence="3" id="KW-1185">Reference proteome</keyword>
<gene>
    <name evidence="2" type="ORF">SEVIR_9G190850v2</name>
</gene>
<protein>
    <submittedName>
        <fullName evidence="2">Uncharacterized protein</fullName>
    </submittedName>
</protein>
<proteinExistence type="predicted"/>
<organism evidence="2 3">
    <name type="scientific">Setaria viridis</name>
    <name type="common">Green bristlegrass</name>
    <name type="synonym">Setaria italica subsp. viridis</name>
    <dbReference type="NCBI Taxonomy" id="4556"/>
    <lineage>
        <taxon>Eukaryota</taxon>
        <taxon>Viridiplantae</taxon>
        <taxon>Streptophyta</taxon>
        <taxon>Embryophyta</taxon>
        <taxon>Tracheophyta</taxon>
        <taxon>Spermatophyta</taxon>
        <taxon>Magnoliopsida</taxon>
        <taxon>Liliopsida</taxon>
        <taxon>Poales</taxon>
        <taxon>Poaceae</taxon>
        <taxon>PACMAD clade</taxon>
        <taxon>Panicoideae</taxon>
        <taxon>Panicodae</taxon>
        <taxon>Paniceae</taxon>
        <taxon>Cenchrinae</taxon>
        <taxon>Setaria</taxon>
    </lineage>
</organism>
<sequence length="66" mass="7647">MHAWWAWIASGIRKVFENMLLSKLLLEVQSYLYRSEYSCFQIFICSRFEDSFLGAEPASKSLGGCM</sequence>
<keyword evidence="1" id="KW-0732">Signal</keyword>